<evidence type="ECO:0000313" key="1">
    <source>
        <dbReference type="EMBL" id="SVB41996.1"/>
    </source>
</evidence>
<dbReference type="AlphaFoldDB" id="A0A382DU14"/>
<sequence>MSYYDYEENQHSENCNWIYGNCDCIMSDPDISEDDRIRMLIDKYDD</sequence>
<protein>
    <submittedName>
        <fullName evidence="1">Uncharacterized protein</fullName>
    </submittedName>
</protein>
<proteinExistence type="predicted"/>
<organism evidence="1">
    <name type="scientific">marine metagenome</name>
    <dbReference type="NCBI Taxonomy" id="408172"/>
    <lineage>
        <taxon>unclassified sequences</taxon>
        <taxon>metagenomes</taxon>
        <taxon>ecological metagenomes</taxon>
    </lineage>
</organism>
<name>A0A382DU14_9ZZZZ</name>
<reference evidence="1" key="1">
    <citation type="submission" date="2018-05" db="EMBL/GenBank/DDBJ databases">
        <authorList>
            <person name="Lanie J.A."/>
            <person name="Ng W.-L."/>
            <person name="Kazmierczak K.M."/>
            <person name="Andrzejewski T.M."/>
            <person name="Davidsen T.M."/>
            <person name="Wayne K.J."/>
            <person name="Tettelin H."/>
            <person name="Glass J.I."/>
            <person name="Rusch D."/>
            <person name="Podicherti R."/>
            <person name="Tsui H.-C.T."/>
            <person name="Winkler M.E."/>
        </authorList>
    </citation>
    <scope>NUCLEOTIDE SEQUENCE</scope>
</reference>
<accession>A0A382DU14</accession>
<dbReference type="EMBL" id="UINC01041140">
    <property type="protein sequence ID" value="SVB41996.1"/>
    <property type="molecule type" value="Genomic_DNA"/>
</dbReference>
<gene>
    <name evidence="1" type="ORF">METZ01_LOCUS194850</name>
</gene>